<dbReference type="PANTHER" id="PTHR30005">
    <property type="entry name" value="EXOPOLYPHOSPHATASE"/>
    <property type="match status" value="1"/>
</dbReference>
<feature type="domain" description="Ppx/GppA phosphatase C-terminal" evidence="2">
    <location>
        <begin position="320"/>
        <end position="484"/>
    </location>
</feature>
<comment type="caution">
    <text evidence="3">The sequence shown here is derived from an EMBL/GenBank/DDBJ whole genome shotgun (WGS) entry which is preliminary data.</text>
</comment>
<dbReference type="Gene3D" id="1.10.3210.10">
    <property type="entry name" value="Hypothetical protein af1432"/>
    <property type="match status" value="1"/>
</dbReference>
<dbReference type="RefSeq" id="WP_009559441.1">
    <property type="nucleotide sequence ID" value="NZ_AYZN01000002.1"/>
</dbReference>
<keyword evidence="4" id="KW-1185">Reference proteome</keyword>
<dbReference type="Pfam" id="PF21447">
    <property type="entry name" value="Ppx-GppA_III"/>
    <property type="match status" value="1"/>
</dbReference>
<dbReference type="AlphaFoldDB" id="I7LAP1"/>
<dbReference type="EMBL" id="CAKD01000013">
    <property type="protein sequence ID" value="CCI84886.1"/>
    <property type="molecule type" value="Genomic_DNA"/>
</dbReference>
<dbReference type="SUPFAM" id="SSF109604">
    <property type="entry name" value="HD-domain/PDEase-like"/>
    <property type="match status" value="1"/>
</dbReference>
<dbReference type="eggNOG" id="COG0248">
    <property type="taxonomic scope" value="Bacteria"/>
</dbReference>
<gene>
    <name evidence="3" type="ORF">BN53_02050</name>
</gene>
<name>I7LAP1_9LACO</name>
<organism evidence="3 4">
    <name type="scientific">Lactobacillus pasteurii DSM 23907 = CRBIP 24.76</name>
    <dbReference type="NCBI Taxonomy" id="1423790"/>
    <lineage>
        <taxon>Bacteria</taxon>
        <taxon>Bacillati</taxon>
        <taxon>Bacillota</taxon>
        <taxon>Bacilli</taxon>
        <taxon>Lactobacillales</taxon>
        <taxon>Lactobacillaceae</taxon>
        <taxon>Lactobacillus</taxon>
    </lineage>
</organism>
<dbReference type="InterPro" id="IPR048950">
    <property type="entry name" value="Ppx_GppA_C"/>
</dbReference>
<dbReference type="OrthoDB" id="9814545at2"/>
<dbReference type="STRING" id="1423790.BN53_02050"/>
<proteinExistence type="inferred from homology"/>
<comment type="similarity">
    <text evidence="1">Belongs to the GppA/Ppx family.</text>
</comment>
<dbReference type="Proteomes" id="UP000009311">
    <property type="component" value="Unassembled WGS sequence"/>
</dbReference>
<evidence type="ECO:0000259" key="2">
    <source>
        <dbReference type="Pfam" id="PF21447"/>
    </source>
</evidence>
<dbReference type="Gene3D" id="3.30.420.40">
    <property type="match status" value="1"/>
</dbReference>
<evidence type="ECO:0000256" key="1">
    <source>
        <dbReference type="ARBA" id="ARBA00007125"/>
    </source>
</evidence>
<keyword evidence="3" id="KW-0378">Hydrolase</keyword>
<protein>
    <submittedName>
        <fullName evidence="3">Exopolyphosphatase</fullName>
        <ecNumber evidence="3">3.6.1.11</ecNumber>
    </submittedName>
</protein>
<dbReference type="PANTHER" id="PTHR30005:SF0">
    <property type="entry name" value="RETROGRADE REGULATION PROTEIN 2"/>
    <property type="match status" value="1"/>
</dbReference>
<evidence type="ECO:0000313" key="4">
    <source>
        <dbReference type="Proteomes" id="UP000009311"/>
    </source>
</evidence>
<dbReference type="GO" id="GO:0004309">
    <property type="term" value="F:exopolyphosphatase activity"/>
    <property type="evidence" value="ECO:0007669"/>
    <property type="project" value="UniProtKB-EC"/>
</dbReference>
<dbReference type="Gene3D" id="3.30.420.150">
    <property type="entry name" value="Exopolyphosphatase. Domain 2"/>
    <property type="match status" value="1"/>
</dbReference>
<dbReference type="InterPro" id="IPR050273">
    <property type="entry name" value="GppA/Ppx_hydrolase"/>
</dbReference>
<sequence>MRRKLFGLIYMSSYKIQLDIVNLKDLTILEKLNSPSFIQAKSKSEVFEKDMDKICTAIDGFKDKLKEYKITDYKFYGNGQLIDEISASYIADQIQVRTGLKIEWLSSSQIVFAKVLSGINSLNQIQHERLQGLPTYLLSLGSAMINLSLFENGKFISTWNLPLGPREIQEIDQITNETPGNPIDVISDYLNARIDHLARQIKPNPNSAFIIQHADSLNNRFLHQHDSATRITHKDFDDFYYDSIEMPLDYLMDMYQLEPAVAEHTLPNLVAVRSFVNLLSPKEIYITDMSVITGLLLSEANSQKLLKGPFIGNDIIMTFAKNMADRYLVDPDHAGQIRDFALHIFDRLRNVHLLTETDRRLLSLAATVDDIGSFVNQVSRYEQSAEIITANKIIGLSNQENTIVSEICRYQTSDEGPSSPDIGGQHYRQLDSQIQLRVAKMSAILRLATALDASHKQKIKKIIISIKNDNELIIRAKTNADITLERWSFNRRSQLFEEVFGIKVSLKQEGMNRQ</sequence>
<dbReference type="EC" id="3.6.1.11" evidence="3"/>
<evidence type="ECO:0000313" key="3">
    <source>
        <dbReference type="EMBL" id="CCI84886.1"/>
    </source>
</evidence>
<reference evidence="3 4" key="1">
    <citation type="submission" date="2012-06" db="EMBL/GenBank/DDBJ databases">
        <title>Draft Genome Sequence of Lactobacillus pasteurii CRBIP 24.76T.</title>
        <authorList>
            <person name="Cousin S."/>
            <person name="Bouchier C."/>
            <person name="Loux V."/>
            <person name="Ma L."/>
            <person name="Creno S."/>
            <person name="Bizet C."/>
            <person name="Clermont D."/>
        </authorList>
    </citation>
    <scope>NUCLEOTIDE SEQUENCE [LARGE SCALE GENOMIC DNA]</scope>
    <source>
        <strain evidence="4">CRBIP 24.76T</strain>
    </source>
</reference>
<accession>I7LAP1</accession>